<dbReference type="AlphaFoldDB" id="A0A8H3PKQ5"/>
<dbReference type="PROSITE" id="PS00012">
    <property type="entry name" value="PHOSPHOPANTETHEINE"/>
    <property type="match status" value="1"/>
</dbReference>
<dbReference type="Pfam" id="PF00550">
    <property type="entry name" value="PP-binding"/>
    <property type="match status" value="1"/>
</dbReference>
<evidence type="ECO:0000313" key="4">
    <source>
        <dbReference type="EMBL" id="CAF9942905.1"/>
    </source>
</evidence>
<gene>
    <name evidence="4" type="ORF">ALECFALPRED_010212</name>
</gene>
<comment type="caution">
    <text evidence="4">The sequence shown here is derived from an EMBL/GenBank/DDBJ whole genome shotgun (WGS) entry which is preliminary data.</text>
</comment>
<dbReference type="SUPFAM" id="SSF47336">
    <property type="entry name" value="ACP-like"/>
    <property type="match status" value="1"/>
</dbReference>
<dbReference type="InterPro" id="IPR006162">
    <property type="entry name" value="Ppantetheine_attach_site"/>
</dbReference>
<feature type="domain" description="Carrier" evidence="3">
    <location>
        <begin position="1"/>
        <end position="48"/>
    </location>
</feature>
<feature type="non-terminal residue" evidence="4">
    <location>
        <position position="67"/>
    </location>
</feature>
<evidence type="ECO:0000256" key="2">
    <source>
        <dbReference type="ARBA" id="ARBA00022553"/>
    </source>
</evidence>
<protein>
    <recommendedName>
        <fullName evidence="3">Carrier domain-containing protein</fullName>
    </recommendedName>
</protein>
<accession>A0A8H3PKQ5</accession>
<evidence type="ECO:0000256" key="1">
    <source>
        <dbReference type="ARBA" id="ARBA00022450"/>
    </source>
</evidence>
<dbReference type="InterPro" id="IPR009081">
    <property type="entry name" value="PP-bd_ACP"/>
</dbReference>
<keyword evidence="2" id="KW-0597">Phosphoprotein</keyword>
<dbReference type="EMBL" id="CAJPDR010000834">
    <property type="protein sequence ID" value="CAF9942905.1"/>
    <property type="molecule type" value="Genomic_DNA"/>
</dbReference>
<name>A0A8H3PKQ5_9LECA</name>
<reference evidence="4" key="1">
    <citation type="submission" date="2021-03" db="EMBL/GenBank/DDBJ databases">
        <authorList>
            <person name="Tagirdzhanova G."/>
        </authorList>
    </citation>
    <scope>NUCLEOTIDE SEQUENCE</scope>
</reference>
<proteinExistence type="predicted"/>
<dbReference type="InterPro" id="IPR036736">
    <property type="entry name" value="ACP-like_sf"/>
</dbReference>
<dbReference type="Proteomes" id="UP000664203">
    <property type="component" value="Unassembled WGS sequence"/>
</dbReference>
<sequence length="67" mass="7270">MSAYGGDSLTVVELRNWFLKTLNASIGVMEIPSRKSLEALAQEMVGRSRLVALATERASVEESEEAA</sequence>
<keyword evidence="5" id="KW-1185">Reference proteome</keyword>
<keyword evidence="1" id="KW-0596">Phosphopantetheine</keyword>
<organism evidence="4 5">
    <name type="scientific">Alectoria fallacina</name>
    <dbReference type="NCBI Taxonomy" id="1903189"/>
    <lineage>
        <taxon>Eukaryota</taxon>
        <taxon>Fungi</taxon>
        <taxon>Dikarya</taxon>
        <taxon>Ascomycota</taxon>
        <taxon>Pezizomycotina</taxon>
        <taxon>Lecanoromycetes</taxon>
        <taxon>OSLEUM clade</taxon>
        <taxon>Lecanoromycetidae</taxon>
        <taxon>Lecanorales</taxon>
        <taxon>Lecanorineae</taxon>
        <taxon>Parmeliaceae</taxon>
        <taxon>Alectoria</taxon>
    </lineage>
</organism>
<evidence type="ECO:0000259" key="3">
    <source>
        <dbReference type="PROSITE" id="PS50075"/>
    </source>
</evidence>
<dbReference type="PROSITE" id="PS50075">
    <property type="entry name" value="CARRIER"/>
    <property type="match status" value="1"/>
</dbReference>
<dbReference type="OrthoDB" id="329835at2759"/>
<evidence type="ECO:0000313" key="5">
    <source>
        <dbReference type="Proteomes" id="UP000664203"/>
    </source>
</evidence>